<dbReference type="Pfam" id="PF04854">
    <property type="entry name" value="DUF624"/>
    <property type="match status" value="1"/>
</dbReference>
<dbReference type="AlphaFoldDB" id="A0A1I4PP15"/>
<name>A0A1I4PP15_ENTMU</name>
<reference evidence="3 4" key="1">
    <citation type="submission" date="2017-05" db="EMBL/GenBank/DDBJ databases">
        <title>The Genome Sequence of Enterococcus mundtii 6B1_DIV0119.</title>
        <authorList>
            <consortium name="The Broad Institute Genomics Platform"/>
            <consortium name="The Broad Institute Genomic Center for Infectious Diseases"/>
            <person name="Earl A."/>
            <person name="Manson A."/>
            <person name="Schwartman J."/>
            <person name="Gilmore M."/>
            <person name="Abouelleil A."/>
            <person name="Cao P."/>
            <person name="Chapman S."/>
            <person name="Cusick C."/>
            <person name="Shea T."/>
            <person name="Young S."/>
            <person name="Neafsey D."/>
            <person name="Nusbaum C."/>
            <person name="Birren B."/>
        </authorList>
    </citation>
    <scope>NUCLEOTIDE SEQUENCE [LARGE SCALE GENOMIC DNA]</scope>
    <source>
        <strain evidence="3 4">6B1_DIV0119</strain>
    </source>
</reference>
<evidence type="ECO:0000313" key="5">
    <source>
        <dbReference type="Proteomes" id="UP000321175"/>
    </source>
</evidence>
<gene>
    <name evidence="3" type="ORF">A5802_003121</name>
    <name evidence="2" type="ORF">EMU01_23010</name>
</gene>
<comment type="caution">
    <text evidence="3">The sequence shown here is derived from an EMBL/GenBank/DDBJ whole genome shotgun (WGS) entry which is preliminary data.</text>
</comment>
<evidence type="ECO:0000313" key="4">
    <source>
        <dbReference type="Proteomes" id="UP000195024"/>
    </source>
</evidence>
<reference evidence="2 5" key="2">
    <citation type="submission" date="2019-07" db="EMBL/GenBank/DDBJ databases">
        <title>Whole genome shotgun sequence of Enterococcus mundtii NBRC 100490.</title>
        <authorList>
            <person name="Hosoyama A."/>
            <person name="Uohara A."/>
            <person name="Ohji S."/>
            <person name="Ichikawa N."/>
        </authorList>
    </citation>
    <scope>NUCLEOTIDE SEQUENCE [LARGE SCALE GENOMIC DNA]</scope>
    <source>
        <strain evidence="2 5">NBRC 100490</strain>
    </source>
</reference>
<feature type="transmembrane region" description="Helical" evidence="1">
    <location>
        <begin position="20"/>
        <end position="46"/>
    </location>
</feature>
<evidence type="ECO:0000256" key="1">
    <source>
        <dbReference type="SAM" id="Phobius"/>
    </source>
</evidence>
<dbReference type="EMBL" id="NGMS01000005">
    <property type="protein sequence ID" value="OTP24807.1"/>
    <property type="molecule type" value="Genomic_DNA"/>
</dbReference>
<feature type="transmembrane region" description="Helical" evidence="1">
    <location>
        <begin position="104"/>
        <end position="127"/>
    </location>
</feature>
<keyword evidence="1" id="KW-1133">Transmembrane helix</keyword>
<evidence type="ECO:0000313" key="3">
    <source>
        <dbReference type="EMBL" id="OTP24807.1"/>
    </source>
</evidence>
<keyword evidence="1" id="KW-0812">Transmembrane</keyword>
<proteinExistence type="predicted"/>
<feature type="transmembrane region" description="Helical" evidence="1">
    <location>
        <begin position="170"/>
        <end position="189"/>
    </location>
</feature>
<keyword evidence="1" id="KW-0472">Membrane</keyword>
<dbReference type="EMBL" id="BJWA01000018">
    <property type="protein sequence ID" value="GEL81157.1"/>
    <property type="molecule type" value="Genomic_DNA"/>
</dbReference>
<feature type="transmembrane region" description="Helical" evidence="1">
    <location>
        <begin position="139"/>
        <end position="164"/>
    </location>
</feature>
<protein>
    <submittedName>
        <fullName evidence="2">Membrane protein</fullName>
    </submittedName>
</protein>
<dbReference type="Proteomes" id="UP000321175">
    <property type="component" value="Unassembled WGS sequence"/>
</dbReference>
<dbReference type="RefSeq" id="WP_071867557.1">
    <property type="nucleotide sequence ID" value="NZ_BJWA01000018.1"/>
</dbReference>
<organism evidence="3 4">
    <name type="scientific">Enterococcus mundtii</name>
    <dbReference type="NCBI Taxonomy" id="53346"/>
    <lineage>
        <taxon>Bacteria</taxon>
        <taxon>Bacillati</taxon>
        <taxon>Bacillota</taxon>
        <taxon>Bacilli</taxon>
        <taxon>Lactobacillales</taxon>
        <taxon>Enterococcaceae</taxon>
        <taxon>Enterococcus</taxon>
    </lineage>
</organism>
<feature type="transmembrane region" description="Helical" evidence="1">
    <location>
        <begin position="77"/>
        <end position="98"/>
    </location>
</feature>
<dbReference type="GeneID" id="61000521"/>
<sequence>MLQKLESTNKNLIRLLQLVYLNFLWGILVVLGLGLFTFGPASYAMVSVIRKWLRSSEDFPLTHTYFRYFKENYKETLLISWLYFAVAFVLYVDLAYIQNWYLRVVILVISFFYVLSALYIFPIMAHYQWQGMFYKIKMAFLFGFSQLHYSLVLLLIIIGSYAVIIRLVPGMLTFMGSSFFFFAITWTAVQLFDRLKKKEVAIDKNTFSEGEQL</sequence>
<evidence type="ECO:0000313" key="2">
    <source>
        <dbReference type="EMBL" id="GEL81157.1"/>
    </source>
</evidence>
<keyword evidence="5" id="KW-1185">Reference proteome</keyword>
<dbReference type="InterPro" id="IPR006938">
    <property type="entry name" value="DUF624"/>
</dbReference>
<accession>A0A1I4PP15</accession>
<dbReference type="Proteomes" id="UP000195024">
    <property type="component" value="Unassembled WGS sequence"/>
</dbReference>